<keyword evidence="7" id="KW-0460">Magnesium</keyword>
<dbReference type="InterPro" id="IPR006156">
    <property type="entry name" value="Dihydroneopterin_aldolase"/>
</dbReference>
<dbReference type="Pfam" id="PF02152">
    <property type="entry name" value="FolB"/>
    <property type="match status" value="1"/>
</dbReference>
<dbReference type="Proteomes" id="UP000824005">
    <property type="component" value="Unassembled WGS sequence"/>
</dbReference>
<comment type="catalytic activity">
    <reaction evidence="1">
        <text>(7,8-dihydropterin-6-yl)methyl diphosphate + 4-aminobenzoate = 7,8-dihydropteroate + diphosphate</text>
        <dbReference type="Rhea" id="RHEA:19949"/>
        <dbReference type="ChEBI" id="CHEBI:17836"/>
        <dbReference type="ChEBI" id="CHEBI:17839"/>
        <dbReference type="ChEBI" id="CHEBI:33019"/>
        <dbReference type="ChEBI" id="CHEBI:72950"/>
        <dbReference type="EC" id="2.5.1.15"/>
    </reaction>
</comment>
<dbReference type="Pfam" id="PF00809">
    <property type="entry name" value="Pterin_bind"/>
    <property type="match status" value="1"/>
</dbReference>
<evidence type="ECO:0000256" key="3">
    <source>
        <dbReference type="ARBA" id="ARBA00004763"/>
    </source>
</evidence>
<comment type="catalytic activity">
    <reaction evidence="9">
        <text>7,8-dihydroneopterin = 6-hydroxymethyl-7,8-dihydropterin + glycolaldehyde</text>
        <dbReference type="Rhea" id="RHEA:10540"/>
        <dbReference type="ChEBI" id="CHEBI:17001"/>
        <dbReference type="ChEBI" id="CHEBI:17071"/>
        <dbReference type="ChEBI" id="CHEBI:44841"/>
        <dbReference type="EC" id="4.1.2.25"/>
    </reaction>
</comment>
<dbReference type="GO" id="GO:0004156">
    <property type="term" value="F:dihydropteroate synthase activity"/>
    <property type="evidence" value="ECO:0007669"/>
    <property type="project" value="UniProtKB-EC"/>
</dbReference>
<gene>
    <name evidence="11" type="primary">folP</name>
    <name evidence="11" type="ORF">H9830_08095</name>
</gene>
<evidence type="ECO:0000313" key="11">
    <source>
        <dbReference type="EMBL" id="HIY66220.1"/>
    </source>
</evidence>
<dbReference type="CDD" id="cd00739">
    <property type="entry name" value="DHPS"/>
    <property type="match status" value="1"/>
</dbReference>
<dbReference type="EMBL" id="DXDC01000238">
    <property type="protein sequence ID" value="HIY66220.1"/>
    <property type="molecule type" value="Genomic_DNA"/>
</dbReference>
<organism evidence="11 12">
    <name type="scientific">Candidatus Agrococcus pullicola</name>
    <dbReference type="NCBI Taxonomy" id="2838429"/>
    <lineage>
        <taxon>Bacteria</taxon>
        <taxon>Bacillati</taxon>
        <taxon>Actinomycetota</taxon>
        <taxon>Actinomycetes</taxon>
        <taxon>Micrococcales</taxon>
        <taxon>Microbacteriaceae</taxon>
        <taxon>Agrococcus</taxon>
    </lineage>
</organism>
<dbReference type="NCBIfam" id="TIGR00526">
    <property type="entry name" value="folB_dom"/>
    <property type="match status" value="1"/>
</dbReference>
<protein>
    <recommendedName>
        <fullName evidence="9">7,8-dihydroneopterin aldolase</fullName>
        <ecNumber evidence="9">4.1.2.25</ecNumber>
    </recommendedName>
</protein>
<dbReference type="PROSITE" id="PS50972">
    <property type="entry name" value="PTERIN_BINDING"/>
    <property type="match status" value="1"/>
</dbReference>
<comment type="cofactor">
    <cofactor evidence="2">
        <name>Mg(2+)</name>
        <dbReference type="ChEBI" id="CHEBI:18420"/>
    </cofactor>
</comment>
<dbReference type="InterPro" id="IPR006157">
    <property type="entry name" value="FolB_dom"/>
</dbReference>
<evidence type="ECO:0000256" key="4">
    <source>
        <dbReference type="ARBA" id="ARBA00009503"/>
    </source>
</evidence>
<dbReference type="InterPro" id="IPR006390">
    <property type="entry name" value="DHP_synth_dom"/>
</dbReference>
<keyword evidence="9" id="KW-0456">Lyase</keyword>
<dbReference type="SUPFAM" id="SSF55620">
    <property type="entry name" value="Tetrahydrobiopterin biosynthesis enzymes-like"/>
    <property type="match status" value="1"/>
</dbReference>
<evidence type="ECO:0000313" key="12">
    <source>
        <dbReference type="Proteomes" id="UP000824005"/>
    </source>
</evidence>
<evidence type="ECO:0000256" key="7">
    <source>
        <dbReference type="ARBA" id="ARBA00022842"/>
    </source>
</evidence>
<dbReference type="CDD" id="cd00534">
    <property type="entry name" value="DHNA_DHNTPE"/>
    <property type="match status" value="1"/>
</dbReference>
<dbReference type="EC" id="4.1.2.25" evidence="9"/>
<name>A0A9D1YV42_9MICO</name>
<reference evidence="11" key="2">
    <citation type="submission" date="2021-04" db="EMBL/GenBank/DDBJ databases">
        <authorList>
            <person name="Gilroy R."/>
        </authorList>
    </citation>
    <scope>NUCLEOTIDE SEQUENCE</scope>
    <source>
        <strain evidence="11">ChiGjej1B1-98</strain>
    </source>
</reference>
<dbReference type="SUPFAM" id="SSF51717">
    <property type="entry name" value="Dihydropteroate synthetase-like"/>
    <property type="match status" value="1"/>
</dbReference>
<dbReference type="InterPro" id="IPR011005">
    <property type="entry name" value="Dihydropteroate_synth-like_sf"/>
</dbReference>
<dbReference type="PANTHER" id="PTHR20941:SF1">
    <property type="entry name" value="FOLIC ACID SYNTHESIS PROTEIN FOL1"/>
    <property type="match status" value="1"/>
</dbReference>
<dbReference type="PANTHER" id="PTHR20941">
    <property type="entry name" value="FOLATE SYNTHESIS PROTEINS"/>
    <property type="match status" value="1"/>
</dbReference>
<dbReference type="PROSITE" id="PS00793">
    <property type="entry name" value="DHPS_2"/>
    <property type="match status" value="1"/>
</dbReference>
<keyword evidence="5 11" id="KW-0808">Transferase</keyword>
<evidence type="ECO:0000256" key="6">
    <source>
        <dbReference type="ARBA" id="ARBA00022723"/>
    </source>
</evidence>
<dbReference type="GO" id="GO:0046654">
    <property type="term" value="P:tetrahydrofolate biosynthetic process"/>
    <property type="evidence" value="ECO:0007669"/>
    <property type="project" value="UniProtKB-UniRule"/>
</dbReference>
<dbReference type="NCBIfam" id="TIGR00525">
    <property type="entry name" value="folB"/>
    <property type="match status" value="1"/>
</dbReference>
<comment type="pathway">
    <text evidence="3">Cofactor biosynthesis; tetrahydrofolate biosynthesis; 7,8-dihydrofolate from 2-amino-4-hydroxy-6-hydroxymethyl-7,8-dihydropteridine diphosphate and 4-aminobenzoate: step 1/2.</text>
</comment>
<accession>A0A9D1YV42</accession>
<evidence type="ECO:0000259" key="10">
    <source>
        <dbReference type="PROSITE" id="PS50972"/>
    </source>
</evidence>
<dbReference type="GO" id="GO:0004150">
    <property type="term" value="F:dihydroneopterin aldolase activity"/>
    <property type="evidence" value="ECO:0007669"/>
    <property type="project" value="UniProtKB-UniRule"/>
</dbReference>
<reference evidence="11" key="1">
    <citation type="journal article" date="2021" name="PeerJ">
        <title>Extensive microbial diversity within the chicken gut microbiome revealed by metagenomics and culture.</title>
        <authorList>
            <person name="Gilroy R."/>
            <person name="Ravi A."/>
            <person name="Getino M."/>
            <person name="Pursley I."/>
            <person name="Horton D.L."/>
            <person name="Alikhan N.F."/>
            <person name="Baker D."/>
            <person name="Gharbi K."/>
            <person name="Hall N."/>
            <person name="Watson M."/>
            <person name="Adriaenssens E.M."/>
            <person name="Foster-Nyarko E."/>
            <person name="Jarju S."/>
            <person name="Secka A."/>
            <person name="Antonio M."/>
            <person name="Oren A."/>
            <person name="Chaudhuri R.R."/>
            <person name="La Ragione R."/>
            <person name="Hildebrand F."/>
            <person name="Pallen M.J."/>
        </authorList>
    </citation>
    <scope>NUCLEOTIDE SEQUENCE</scope>
    <source>
        <strain evidence="11">ChiGjej1B1-98</strain>
    </source>
</reference>
<dbReference type="GO" id="GO:0046872">
    <property type="term" value="F:metal ion binding"/>
    <property type="evidence" value="ECO:0007669"/>
    <property type="project" value="UniProtKB-KW"/>
</dbReference>
<feature type="domain" description="Pterin-binding" evidence="10">
    <location>
        <begin position="2"/>
        <end position="254"/>
    </location>
</feature>
<keyword evidence="6" id="KW-0479">Metal-binding</keyword>
<proteinExistence type="inferred from homology"/>
<dbReference type="SMART" id="SM00905">
    <property type="entry name" value="FolB"/>
    <property type="match status" value="1"/>
</dbReference>
<comment type="caution">
    <text evidence="11">The sequence shown here is derived from an EMBL/GenBank/DDBJ whole genome shotgun (WGS) entry which is preliminary data.</text>
</comment>
<evidence type="ECO:0000256" key="1">
    <source>
        <dbReference type="ARBA" id="ARBA00000012"/>
    </source>
</evidence>
<dbReference type="InterPro" id="IPR043133">
    <property type="entry name" value="GTP-CH-I_C/QueF"/>
</dbReference>
<evidence type="ECO:0000256" key="8">
    <source>
        <dbReference type="ARBA" id="ARBA00022909"/>
    </source>
</evidence>
<evidence type="ECO:0000256" key="5">
    <source>
        <dbReference type="ARBA" id="ARBA00022679"/>
    </source>
</evidence>
<comment type="pathway">
    <text evidence="9">Cofactor biosynthesis; tetrahydrofolate biosynthesis; 2-amino-4-hydroxy-6-hydroxymethyl-7,8-dihydropteridine diphosphate from 7,8-dihydroneopterin triphosphate: step 3/4.</text>
</comment>
<comment type="similarity">
    <text evidence="9">Belongs to the DHNA family.</text>
</comment>
<dbReference type="Gene3D" id="3.20.20.20">
    <property type="entry name" value="Dihydropteroate synthase-like"/>
    <property type="match status" value="1"/>
</dbReference>
<sequence>MIEVWGILNVTPDSFSDGGLFTDAGAAIAHARRMRAQGADVIDIGGESTRPGATPITPAEEQARILPVITELAREGMRISVDTVHAVTAQAAVAAGAEIVNDVTGGQHDPDMLAAVAATEAKVVLMHSRGIDVLADIAYDDVVQDVRAHLVERRDAALAAGIPLERIIFDPGFGFSKGADDNWRLLAGLGQITGLGGPVLVGTSRKRFLGDLLPEGANASERDAATAATSLLAAQHGAAAVRVHDVTSTVAALRALERTNGAIDETRRPTHWITRLDDAGGSITTSPTVRVDGIRARGYHGVLSEERRDGQEFVVDVELRGKLANAAHTDDLEHTVNYAAVAESVVRVVEGDPVDLIETLARRIGDACLEFPLVEHASVTVHKPSAPIPVPFGDVTVSIDVSRGGTA</sequence>
<evidence type="ECO:0000256" key="2">
    <source>
        <dbReference type="ARBA" id="ARBA00001946"/>
    </source>
</evidence>
<dbReference type="PROSITE" id="PS00792">
    <property type="entry name" value="DHPS_1"/>
    <property type="match status" value="1"/>
</dbReference>
<dbReference type="InterPro" id="IPR000489">
    <property type="entry name" value="Pterin-binding_dom"/>
</dbReference>
<evidence type="ECO:0000256" key="9">
    <source>
        <dbReference type="RuleBase" id="RU362079"/>
    </source>
</evidence>
<keyword evidence="8 9" id="KW-0289">Folate biosynthesis</keyword>
<comment type="function">
    <text evidence="9">Catalyzes the conversion of 7,8-dihydroneopterin to 6-hydroxymethyl-7,8-dihydropterin.</text>
</comment>
<dbReference type="Gene3D" id="3.30.1130.10">
    <property type="match status" value="1"/>
</dbReference>
<dbReference type="InterPro" id="IPR045031">
    <property type="entry name" value="DHP_synth-like"/>
</dbReference>
<dbReference type="GO" id="GO:0005829">
    <property type="term" value="C:cytosol"/>
    <property type="evidence" value="ECO:0007669"/>
    <property type="project" value="TreeGrafter"/>
</dbReference>
<comment type="similarity">
    <text evidence="4">Belongs to the DHPS family.</text>
</comment>
<dbReference type="GO" id="GO:0046656">
    <property type="term" value="P:folic acid biosynthetic process"/>
    <property type="evidence" value="ECO:0007669"/>
    <property type="project" value="UniProtKB-UniRule"/>
</dbReference>
<dbReference type="AlphaFoldDB" id="A0A9D1YV42"/>
<dbReference type="NCBIfam" id="TIGR01496">
    <property type="entry name" value="DHPS"/>
    <property type="match status" value="1"/>
</dbReference>